<dbReference type="Pfam" id="PF00015">
    <property type="entry name" value="MCPsignal"/>
    <property type="match status" value="1"/>
</dbReference>
<evidence type="ECO:0000256" key="8">
    <source>
        <dbReference type="ARBA" id="ARBA00029447"/>
    </source>
</evidence>
<dbReference type="SMR" id="A0A1I4MDH4"/>
<dbReference type="OrthoDB" id="597657at2"/>
<evidence type="ECO:0000256" key="11">
    <source>
        <dbReference type="SAM" id="Phobius"/>
    </source>
</evidence>
<dbReference type="SUPFAM" id="SSF58104">
    <property type="entry name" value="Methyl-accepting chemotaxis protein (MCP) signaling domain"/>
    <property type="match status" value="1"/>
</dbReference>
<gene>
    <name evidence="14" type="ORF">SAMN02983006_02574</name>
</gene>
<feature type="transmembrane region" description="Helical" evidence="11">
    <location>
        <begin position="297"/>
        <end position="317"/>
    </location>
</feature>
<evidence type="ECO:0000256" key="4">
    <source>
        <dbReference type="ARBA" id="ARBA00022692"/>
    </source>
</evidence>
<dbReference type="GO" id="GO:0007165">
    <property type="term" value="P:signal transduction"/>
    <property type="evidence" value="ECO:0007669"/>
    <property type="project" value="UniProtKB-KW"/>
</dbReference>
<dbReference type="RefSeq" id="WP_089862572.1">
    <property type="nucleotide sequence ID" value="NZ_FOTI01000052.1"/>
</dbReference>
<keyword evidence="15" id="KW-1185">Reference proteome</keyword>
<dbReference type="SMART" id="SM00304">
    <property type="entry name" value="HAMP"/>
    <property type="match status" value="1"/>
</dbReference>
<dbReference type="PROSITE" id="PS50885">
    <property type="entry name" value="HAMP"/>
    <property type="match status" value="1"/>
</dbReference>
<keyword evidence="2" id="KW-1003">Cell membrane</keyword>
<dbReference type="FunFam" id="1.10.287.950:FF:000001">
    <property type="entry name" value="Methyl-accepting chemotaxis sensory transducer"/>
    <property type="match status" value="1"/>
</dbReference>
<dbReference type="GO" id="GO:0005886">
    <property type="term" value="C:plasma membrane"/>
    <property type="evidence" value="ECO:0007669"/>
    <property type="project" value="UniProtKB-SubCell"/>
</dbReference>
<comment type="subcellular location">
    <subcellularLocation>
        <location evidence="1">Cell membrane</location>
        <topology evidence="1">Multi-pass membrane protein</topology>
    </subcellularLocation>
</comment>
<dbReference type="InterPro" id="IPR004089">
    <property type="entry name" value="MCPsignal_dom"/>
</dbReference>
<organism evidence="14 15">
    <name type="scientific">Halanaerobium salsuginis</name>
    <dbReference type="NCBI Taxonomy" id="29563"/>
    <lineage>
        <taxon>Bacteria</taxon>
        <taxon>Bacillati</taxon>
        <taxon>Bacillota</taxon>
        <taxon>Clostridia</taxon>
        <taxon>Halanaerobiales</taxon>
        <taxon>Halanaerobiaceae</taxon>
        <taxon>Halanaerobium</taxon>
    </lineage>
</organism>
<feature type="domain" description="Methyl-accepting transducer" evidence="12">
    <location>
        <begin position="383"/>
        <end position="633"/>
    </location>
</feature>
<evidence type="ECO:0000259" key="12">
    <source>
        <dbReference type="PROSITE" id="PS50111"/>
    </source>
</evidence>
<dbReference type="CDD" id="cd11386">
    <property type="entry name" value="MCP_signal"/>
    <property type="match status" value="1"/>
</dbReference>
<evidence type="ECO:0000256" key="3">
    <source>
        <dbReference type="ARBA" id="ARBA00022500"/>
    </source>
</evidence>
<dbReference type="SMART" id="SM00283">
    <property type="entry name" value="MA"/>
    <property type="match status" value="1"/>
</dbReference>
<proteinExistence type="inferred from homology"/>
<comment type="similarity">
    <text evidence="8">Belongs to the methyl-accepting chemotaxis (MCP) protein family.</text>
</comment>
<feature type="domain" description="HAMP" evidence="13">
    <location>
        <begin position="319"/>
        <end position="371"/>
    </location>
</feature>
<dbReference type="PROSITE" id="PS50111">
    <property type="entry name" value="CHEMOTAXIS_TRANSDUC_2"/>
    <property type="match status" value="1"/>
</dbReference>
<keyword evidence="6 11" id="KW-0472">Membrane</keyword>
<evidence type="ECO:0000313" key="15">
    <source>
        <dbReference type="Proteomes" id="UP000199006"/>
    </source>
</evidence>
<sequence length="663" mass="72990">MDLSIDKINWQSIRTKLVLIISILVLVLILLSSVFTYFQSRSILRDSIYQAALDKVESNARRLDMMINQSVGSIKNLDHSWFDSRATLDTELARQLYYNMGNNEHFKTIVNEHPYLSSLFVIDLNGQMSTTNSDEEVDFSQSPIFQQALDSKKIFFSNPTNIPGTNEKGILIIEPYLINDEINMIFGGSIPLSIFNDFSTKMDINGQGSGFIINYNNFTIAGADPEYQGNQQLYTAGSGDTEALYSDLKSGESKIDFYDFLGTQRGVAFAPLNNIDWTLAIQAKNSDVMAPIRTMRYMSLLIGLIAVIIGVVVAYYISNYIANPILELRDSARVIAAGDLTEKVEIENNDEIGELASAFNLMVENIKKLVINISDSALKTEKTGEELKATTSETSHSIDNVAASVEEFSASIEEVAASAEEFASSSMEINDTVQGITDYTDQVNDLAENGLDEMKKTENEMEAVMETSQNSIAKIDNLNESAGRINGIVNMISAIAEQTNLLALNAAIEAARAGEAGRGFAVVADEIRELAEETKGSTDEIKGLVDNLQTEIQSTVAVINNTNEQIKTGVDSVSKTGKAFNNITVKIREVVTQVKETANSVKELTKGSKDISKVTEEQAANSDQISESVQRQSESMENLNQTVNILTEMTVELKELIDEFKIS</sequence>
<dbReference type="PANTHER" id="PTHR32089">
    <property type="entry name" value="METHYL-ACCEPTING CHEMOTAXIS PROTEIN MCPB"/>
    <property type="match status" value="1"/>
</dbReference>
<dbReference type="InterPro" id="IPR003660">
    <property type="entry name" value="HAMP_dom"/>
</dbReference>
<keyword evidence="5 11" id="KW-1133">Transmembrane helix</keyword>
<accession>A0A1I4MDH4</accession>
<dbReference type="InterPro" id="IPR033479">
    <property type="entry name" value="dCache_1"/>
</dbReference>
<keyword evidence="7 9" id="KW-0807">Transducer</keyword>
<dbReference type="CDD" id="cd06225">
    <property type="entry name" value="HAMP"/>
    <property type="match status" value="1"/>
</dbReference>
<dbReference type="Proteomes" id="UP000199006">
    <property type="component" value="Unassembled WGS sequence"/>
</dbReference>
<evidence type="ECO:0000313" key="14">
    <source>
        <dbReference type="EMBL" id="SFM01281.1"/>
    </source>
</evidence>
<evidence type="ECO:0000256" key="7">
    <source>
        <dbReference type="ARBA" id="ARBA00023224"/>
    </source>
</evidence>
<dbReference type="STRING" id="29563.SAMN02983006_02574"/>
<dbReference type="Pfam" id="PF00672">
    <property type="entry name" value="HAMP"/>
    <property type="match status" value="1"/>
</dbReference>
<dbReference type="Gene3D" id="1.10.287.950">
    <property type="entry name" value="Methyl-accepting chemotaxis protein"/>
    <property type="match status" value="1"/>
</dbReference>
<feature type="transmembrane region" description="Helical" evidence="11">
    <location>
        <begin position="17"/>
        <end position="38"/>
    </location>
</feature>
<keyword evidence="3" id="KW-0145">Chemotaxis</keyword>
<dbReference type="AlphaFoldDB" id="A0A1I4MDH4"/>
<dbReference type="GO" id="GO:0006935">
    <property type="term" value="P:chemotaxis"/>
    <property type="evidence" value="ECO:0007669"/>
    <property type="project" value="UniProtKB-KW"/>
</dbReference>
<evidence type="ECO:0000256" key="10">
    <source>
        <dbReference type="SAM" id="MobiDB-lite"/>
    </source>
</evidence>
<protein>
    <submittedName>
        <fullName evidence="14">Methyl-accepting chemotaxis protein</fullName>
    </submittedName>
</protein>
<evidence type="ECO:0000256" key="6">
    <source>
        <dbReference type="ARBA" id="ARBA00023136"/>
    </source>
</evidence>
<evidence type="ECO:0000256" key="9">
    <source>
        <dbReference type="PROSITE-ProRule" id="PRU00284"/>
    </source>
</evidence>
<reference evidence="14 15" key="1">
    <citation type="submission" date="2016-10" db="EMBL/GenBank/DDBJ databases">
        <authorList>
            <person name="de Groot N.N."/>
        </authorList>
    </citation>
    <scope>NUCLEOTIDE SEQUENCE [LARGE SCALE GENOMIC DNA]</scope>
    <source>
        <strain evidence="14 15">ATCC 51327</strain>
    </source>
</reference>
<dbReference type="PANTHER" id="PTHR32089:SF112">
    <property type="entry name" value="LYSOZYME-LIKE PROTEIN-RELATED"/>
    <property type="match status" value="1"/>
</dbReference>
<evidence type="ECO:0000259" key="13">
    <source>
        <dbReference type="PROSITE" id="PS50885"/>
    </source>
</evidence>
<keyword evidence="4 11" id="KW-0812">Transmembrane</keyword>
<evidence type="ECO:0000256" key="1">
    <source>
        <dbReference type="ARBA" id="ARBA00004651"/>
    </source>
</evidence>
<dbReference type="Gene3D" id="3.30.450.20">
    <property type="entry name" value="PAS domain"/>
    <property type="match status" value="1"/>
</dbReference>
<dbReference type="Gene3D" id="1.10.8.500">
    <property type="entry name" value="HAMP domain in histidine kinase"/>
    <property type="match status" value="1"/>
</dbReference>
<feature type="compositionally biased region" description="Polar residues" evidence="10">
    <location>
        <begin position="618"/>
        <end position="637"/>
    </location>
</feature>
<evidence type="ECO:0000256" key="2">
    <source>
        <dbReference type="ARBA" id="ARBA00022475"/>
    </source>
</evidence>
<dbReference type="EMBL" id="FOTI01000052">
    <property type="protein sequence ID" value="SFM01281.1"/>
    <property type="molecule type" value="Genomic_DNA"/>
</dbReference>
<name>A0A1I4MDH4_9FIRM</name>
<evidence type="ECO:0000256" key="5">
    <source>
        <dbReference type="ARBA" id="ARBA00022989"/>
    </source>
</evidence>
<dbReference type="Pfam" id="PF02743">
    <property type="entry name" value="dCache_1"/>
    <property type="match status" value="1"/>
</dbReference>
<feature type="region of interest" description="Disordered" evidence="10">
    <location>
        <begin position="615"/>
        <end position="637"/>
    </location>
</feature>